<evidence type="ECO:0000313" key="7">
    <source>
        <dbReference type="Proteomes" id="UP000246077"/>
    </source>
</evidence>
<dbReference type="InterPro" id="IPR043147">
    <property type="entry name" value="Penicillin_amidase_A-knob"/>
</dbReference>
<name>A0A317DZ59_9PROT</name>
<keyword evidence="5" id="KW-0479">Metal-binding</keyword>
<evidence type="ECO:0000256" key="3">
    <source>
        <dbReference type="ARBA" id="ARBA00023145"/>
    </source>
</evidence>
<feature type="binding site" evidence="5">
    <location>
        <position position="314"/>
    </location>
    <ligand>
        <name>Ca(2+)</name>
        <dbReference type="ChEBI" id="CHEBI:29108"/>
    </ligand>
</feature>
<dbReference type="Gene3D" id="3.60.20.10">
    <property type="entry name" value="Glutamine Phosphoribosylpyrophosphate, subunit 1, domain 1"/>
    <property type="match status" value="1"/>
</dbReference>
<dbReference type="Gene3D" id="1.10.1400.10">
    <property type="match status" value="1"/>
</dbReference>
<dbReference type="SUPFAM" id="SSF56235">
    <property type="entry name" value="N-terminal nucleophile aminohydrolases (Ntn hydrolases)"/>
    <property type="match status" value="1"/>
</dbReference>
<evidence type="ECO:0000256" key="5">
    <source>
        <dbReference type="PIRSR" id="PIRSR001227-2"/>
    </source>
</evidence>
<dbReference type="EMBL" id="QGLF01000005">
    <property type="protein sequence ID" value="PWR19180.1"/>
    <property type="molecule type" value="Genomic_DNA"/>
</dbReference>
<dbReference type="PANTHER" id="PTHR34218:SF4">
    <property type="entry name" value="ACYL-HOMOSERINE LACTONE ACYLASE QUIP"/>
    <property type="match status" value="1"/>
</dbReference>
<comment type="similarity">
    <text evidence="1">Belongs to the peptidase S45 family.</text>
</comment>
<dbReference type="InterPro" id="IPR002692">
    <property type="entry name" value="S45"/>
</dbReference>
<keyword evidence="2" id="KW-0378">Hydrolase</keyword>
<protein>
    <submittedName>
        <fullName evidence="6">Penicillin acylase family protein</fullName>
    </submittedName>
</protein>
<dbReference type="OrthoDB" id="9760084at2"/>
<evidence type="ECO:0000256" key="1">
    <source>
        <dbReference type="ARBA" id="ARBA00006586"/>
    </source>
</evidence>
<evidence type="ECO:0000313" key="6">
    <source>
        <dbReference type="EMBL" id="PWR19180.1"/>
    </source>
</evidence>
<sequence>MVAVVADRLWGACLAAAWAGRAIVSRPPPPRDLRARLANLTAGAPLAAPITIHWDTHQIPFVAAENDRDLAVGLGLVHAHLRLGQVETMRRVAAGRVAEMAGPLAVDLDRSLRLLDLGRAVPAIVDGLAPATRDWIDGFLAGYNHHLMHAPALPPEFPLLGIGREAWNLHDFLVHARLLSADSSWLAWGRLLRARAALAPAAWQALWRRLLATGAPADLIARPDRAVEQLIARPGRHGSNSIAVAGPRSASGAALIASDPHLNLSLPNPVLLAGAHSPETRVVGLMMPGIPFFPVGRNPSIAWGGTNLYAQTSDLFDVSGEALTTREETIRVRGGKPRTVRLRRSALGPVVSDGRMMANPEPLALRWMGHAPSDEIGPMMAAARARDWEGFKAAIDGFGLPGLNITFAGADGRIGHLRAVRVPRDRERQPDDLVRPPAAAWDMAATVTAAALPHSENPAEGVVVSANEPPPAAAVAIGLFFTPPDRARRLHRLLAERPRLSAADLLRMQLDVLHEPALGGRDFLLAGLGARALPAPAQKIAGLIRAWDGVYDRESTGATAYEFTVARLAFAALRPHVLPAYEAVRQARGLIFEDLAALPAAALAAAIEKALVQVAAKWPRDARWGQVHRLRPGHVLGRLPRIGRHYRAPSLAAAGGNDTVAKAAHGLADRAHDVPFGAAVRHVSDLGDLDANWFRLLGGQDGWFGSENAFDQMAGWNRGADIQVPLNLETVRAQWPHRTVITPL</sequence>
<keyword evidence="3" id="KW-0865">Zymogen</keyword>
<feature type="active site" description="Nucleophile" evidence="4">
    <location>
        <position position="239"/>
    </location>
</feature>
<dbReference type="GO" id="GO:0017000">
    <property type="term" value="P:antibiotic biosynthetic process"/>
    <property type="evidence" value="ECO:0007669"/>
    <property type="project" value="InterPro"/>
</dbReference>
<dbReference type="InterPro" id="IPR043146">
    <property type="entry name" value="Penicillin_amidase_N_B-knob"/>
</dbReference>
<dbReference type="Pfam" id="PF01804">
    <property type="entry name" value="Penicil_amidase"/>
    <property type="match status" value="1"/>
</dbReference>
<dbReference type="RefSeq" id="WP_109922864.1">
    <property type="nucleotide sequence ID" value="NZ_QGLF01000005.1"/>
</dbReference>
<organism evidence="6 7">
    <name type="scientific">Zavarzinia compransoris</name>
    <dbReference type="NCBI Taxonomy" id="1264899"/>
    <lineage>
        <taxon>Bacteria</taxon>
        <taxon>Pseudomonadati</taxon>
        <taxon>Pseudomonadota</taxon>
        <taxon>Alphaproteobacteria</taxon>
        <taxon>Rhodospirillales</taxon>
        <taxon>Zavarziniaceae</taxon>
        <taxon>Zavarzinia</taxon>
    </lineage>
</organism>
<dbReference type="InterPro" id="IPR029055">
    <property type="entry name" value="Ntn_hydrolases_N"/>
</dbReference>
<keyword evidence="7" id="KW-1185">Reference proteome</keyword>
<dbReference type="PIRSF" id="PIRSF001227">
    <property type="entry name" value="Pen_acylase"/>
    <property type="match status" value="1"/>
</dbReference>
<comment type="caution">
    <text evidence="6">The sequence shown here is derived from an EMBL/GenBank/DDBJ whole genome shotgun (WGS) entry which is preliminary data.</text>
</comment>
<dbReference type="Gene3D" id="1.10.439.10">
    <property type="entry name" value="Penicillin Amidohydrolase, domain 1"/>
    <property type="match status" value="1"/>
</dbReference>
<gene>
    <name evidence="6" type="ORF">DKG75_19710</name>
</gene>
<dbReference type="InterPro" id="IPR023343">
    <property type="entry name" value="Penicillin_amidase_dom1"/>
</dbReference>
<dbReference type="GO" id="GO:0016811">
    <property type="term" value="F:hydrolase activity, acting on carbon-nitrogen (but not peptide) bonds, in linear amides"/>
    <property type="evidence" value="ECO:0007669"/>
    <property type="project" value="InterPro"/>
</dbReference>
<dbReference type="GO" id="GO:0046872">
    <property type="term" value="F:metal ion binding"/>
    <property type="evidence" value="ECO:0007669"/>
    <property type="project" value="UniProtKB-KW"/>
</dbReference>
<dbReference type="PANTHER" id="PTHR34218">
    <property type="entry name" value="PEPTIDASE S45 PENICILLIN AMIDASE"/>
    <property type="match status" value="1"/>
</dbReference>
<keyword evidence="5" id="KW-0106">Calcium</keyword>
<proteinExistence type="inferred from homology"/>
<dbReference type="InterPro" id="IPR014395">
    <property type="entry name" value="Pen/GL7ACA/AHL_acylase"/>
</dbReference>
<evidence type="ECO:0000256" key="4">
    <source>
        <dbReference type="PIRSR" id="PIRSR001227-1"/>
    </source>
</evidence>
<dbReference type="AlphaFoldDB" id="A0A317DZ59"/>
<dbReference type="Gene3D" id="2.30.120.10">
    <property type="match status" value="1"/>
</dbReference>
<comment type="cofactor">
    <cofactor evidence="5">
        <name>Ca(2+)</name>
        <dbReference type="ChEBI" id="CHEBI:29108"/>
    </cofactor>
    <text evidence="5">Binds 1 Ca(2+) ion per dimer.</text>
</comment>
<evidence type="ECO:0000256" key="2">
    <source>
        <dbReference type="ARBA" id="ARBA00022801"/>
    </source>
</evidence>
<accession>A0A317DZ59</accession>
<dbReference type="Proteomes" id="UP000246077">
    <property type="component" value="Unassembled WGS sequence"/>
</dbReference>
<reference evidence="7" key="1">
    <citation type="submission" date="2018-05" db="EMBL/GenBank/DDBJ databases">
        <title>Zavarzinia sp. HR-AS.</title>
        <authorList>
            <person name="Lee Y."/>
            <person name="Jeon C.O."/>
        </authorList>
    </citation>
    <scope>NUCLEOTIDE SEQUENCE [LARGE SCALE GENOMIC DNA]</scope>
    <source>
        <strain evidence="7">DSM 1231</strain>
    </source>
</reference>